<reference evidence="1" key="1">
    <citation type="submission" date="2021-05" db="EMBL/GenBank/DDBJ databases">
        <authorList>
            <person name="Pan Q."/>
            <person name="Jouanno E."/>
            <person name="Zahm M."/>
            <person name="Klopp C."/>
            <person name="Cabau C."/>
            <person name="Louis A."/>
            <person name="Berthelot C."/>
            <person name="Parey E."/>
            <person name="Roest Crollius H."/>
            <person name="Montfort J."/>
            <person name="Robinson-Rechavi M."/>
            <person name="Bouchez O."/>
            <person name="Lampietro C."/>
            <person name="Lopez Roques C."/>
            <person name="Donnadieu C."/>
            <person name="Postlethwait J."/>
            <person name="Bobe J."/>
            <person name="Dillon D."/>
            <person name="Chandos A."/>
            <person name="von Hippel F."/>
            <person name="Guiguen Y."/>
        </authorList>
    </citation>
    <scope>NUCLEOTIDE SEQUENCE</scope>
    <source>
        <strain evidence="1">YG-Jan2019</strain>
    </source>
</reference>
<sequence length="299" mass="33160">MRCNSSPSMTHARSCVSDGQSPPTSSKPALSLSLLDSAAKQLIVLRDFQSAFSTCERGLESICNAEQEEGRCRELKTSLIIVGMQALAELNQWHGVLPWILQNYECPEKIPAKIMQMCILLHAKVGEQAMMQEAGNVWLHYPSNRRLTGFRTVAELYLLHILVPLGRTTEAREFVLGEVGTLAFTEDQKQTALDITEDKVTLGREQPANPGPDLRDVVAVGQSTPQGAVISNVQAMLRLLYRGLSVASAGTFPLRRLFLAVAILYILFVRMDPAHPSSFSWISRLIQVLNQMRHSMFAP</sequence>
<protein>
    <submittedName>
        <fullName evidence="1">Uncharacterized protein</fullName>
    </submittedName>
</protein>
<evidence type="ECO:0000313" key="2">
    <source>
        <dbReference type="Proteomes" id="UP001157502"/>
    </source>
</evidence>
<organism evidence="1 2">
    <name type="scientific">Dallia pectoralis</name>
    <name type="common">Alaska blackfish</name>
    <dbReference type="NCBI Taxonomy" id="75939"/>
    <lineage>
        <taxon>Eukaryota</taxon>
        <taxon>Metazoa</taxon>
        <taxon>Chordata</taxon>
        <taxon>Craniata</taxon>
        <taxon>Vertebrata</taxon>
        <taxon>Euteleostomi</taxon>
        <taxon>Actinopterygii</taxon>
        <taxon>Neopterygii</taxon>
        <taxon>Teleostei</taxon>
        <taxon>Protacanthopterygii</taxon>
        <taxon>Esociformes</taxon>
        <taxon>Umbridae</taxon>
        <taxon>Dallia</taxon>
    </lineage>
</organism>
<dbReference type="EMBL" id="CM055736">
    <property type="protein sequence ID" value="KAJ8007134.1"/>
    <property type="molecule type" value="Genomic_DNA"/>
</dbReference>
<accession>A0ACC2GTZ9</accession>
<proteinExistence type="predicted"/>
<gene>
    <name evidence="1" type="ORF">DPEC_G00114400</name>
</gene>
<comment type="caution">
    <text evidence="1">The sequence shown here is derived from an EMBL/GenBank/DDBJ whole genome shotgun (WGS) entry which is preliminary data.</text>
</comment>
<dbReference type="Proteomes" id="UP001157502">
    <property type="component" value="Chromosome 9"/>
</dbReference>
<keyword evidence="2" id="KW-1185">Reference proteome</keyword>
<evidence type="ECO:0000313" key="1">
    <source>
        <dbReference type="EMBL" id="KAJ8007134.1"/>
    </source>
</evidence>
<name>A0ACC2GTZ9_DALPE</name>